<dbReference type="InterPro" id="IPR004111">
    <property type="entry name" value="Repressor_TetR_C"/>
</dbReference>
<protein>
    <submittedName>
        <fullName evidence="6">TetR/AcrR family transcriptional regulator</fullName>
    </submittedName>
</protein>
<evidence type="ECO:0000256" key="4">
    <source>
        <dbReference type="PROSITE-ProRule" id="PRU00335"/>
    </source>
</evidence>
<dbReference type="InterPro" id="IPR036271">
    <property type="entry name" value="Tet_transcr_reg_TetR-rel_C_sf"/>
</dbReference>
<gene>
    <name evidence="6" type="ORF">ACH49W_11200</name>
</gene>
<dbReference type="Pfam" id="PF00440">
    <property type="entry name" value="TetR_N"/>
    <property type="match status" value="1"/>
</dbReference>
<dbReference type="Gene3D" id="1.10.10.60">
    <property type="entry name" value="Homeodomain-like"/>
    <property type="match status" value="1"/>
</dbReference>
<accession>A0ABW7WYS0</accession>
<dbReference type="RefSeq" id="WP_357401373.1">
    <property type="nucleotide sequence ID" value="NZ_JBEYCD010000002.1"/>
</dbReference>
<dbReference type="EMBL" id="JBIRYO010000006">
    <property type="protein sequence ID" value="MFI2473934.1"/>
    <property type="molecule type" value="Genomic_DNA"/>
</dbReference>
<evidence type="ECO:0000256" key="2">
    <source>
        <dbReference type="ARBA" id="ARBA00023125"/>
    </source>
</evidence>
<feature type="domain" description="HTH tetR-type" evidence="5">
    <location>
        <begin position="24"/>
        <end position="84"/>
    </location>
</feature>
<dbReference type="InterPro" id="IPR001647">
    <property type="entry name" value="HTH_TetR"/>
</dbReference>
<dbReference type="SUPFAM" id="SSF46689">
    <property type="entry name" value="Homeodomain-like"/>
    <property type="match status" value="1"/>
</dbReference>
<keyword evidence="1" id="KW-0805">Transcription regulation</keyword>
<name>A0ABW7WYS0_9NOCA</name>
<dbReference type="Proteomes" id="UP001611415">
    <property type="component" value="Unassembled WGS sequence"/>
</dbReference>
<sequence>MSSPTTVELLWGTRQPPRRGPKPSLTLGGIVGEAIALADADGLANLSMQRLAERLGYTKMSLYRYVPGKEQLTALMLDAALGEPPEPPEDTAGAERWREALRAWALAIFERYRAHRWALELAVGARPIGPNEMGWLEAAVTAMDGMGLTGPERLDTVVLLNGHVRSLAQQFVAGGDADLAEQVLRQFTETMDAAADRYPAVKAAFAEEAARSAHPPQAGEPSDALSFGIERVLDGLAVLVARRAAENDPTAGGPAA</sequence>
<organism evidence="6 7">
    <name type="scientific">Nocardia xishanensis</name>
    <dbReference type="NCBI Taxonomy" id="238964"/>
    <lineage>
        <taxon>Bacteria</taxon>
        <taxon>Bacillati</taxon>
        <taxon>Actinomycetota</taxon>
        <taxon>Actinomycetes</taxon>
        <taxon>Mycobacteriales</taxon>
        <taxon>Nocardiaceae</taxon>
        <taxon>Nocardia</taxon>
    </lineage>
</organism>
<dbReference type="PROSITE" id="PS50977">
    <property type="entry name" value="HTH_TETR_2"/>
    <property type="match status" value="1"/>
</dbReference>
<reference evidence="6 7" key="1">
    <citation type="submission" date="2024-10" db="EMBL/GenBank/DDBJ databases">
        <title>The Natural Products Discovery Center: Release of the First 8490 Sequenced Strains for Exploring Actinobacteria Biosynthetic Diversity.</title>
        <authorList>
            <person name="Kalkreuter E."/>
            <person name="Kautsar S.A."/>
            <person name="Yang D."/>
            <person name="Bader C.D."/>
            <person name="Teijaro C.N."/>
            <person name="Fluegel L."/>
            <person name="Davis C.M."/>
            <person name="Simpson J.R."/>
            <person name="Lauterbach L."/>
            <person name="Steele A.D."/>
            <person name="Gui C."/>
            <person name="Meng S."/>
            <person name="Li G."/>
            <person name="Viehrig K."/>
            <person name="Ye F."/>
            <person name="Su P."/>
            <person name="Kiefer A.F."/>
            <person name="Nichols A."/>
            <person name="Cepeda A.J."/>
            <person name="Yan W."/>
            <person name="Fan B."/>
            <person name="Jiang Y."/>
            <person name="Adhikari A."/>
            <person name="Zheng C.-J."/>
            <person name="Schuster L."/>
            <person name="Cowan T.M."/>
            <person name="Smanski M.J."/>
            <person name="Chevrette M.G."/>
            <person name="De Carvalho L.P.S."/>
            <person name="Shen B."/>
        </authorList>
    </citation>
    <scope>NUCLEOTIDE SEQUENCE [LARGE SCALE GENOMIC DNA]</scope>
    <source>
        <strain evidence="6 7">NPDC019275</strain>
    </source>
</reference>
<evidence type="ECO:0000313" key="7">
    <source>
        <dbReference type="Proteomes" id="UP001611415"/>
    </source>
</evidence>
<dbReference type="PANTHER" id="PTHR30055:SF151">
    <property type="entry name" value="TRANSCRIPTIONAL REGULATORY PROTEIN"/>
    <property type="match status" value="1"/>
</dbReference>
<dbReference type="Pfam" id="PF02909">
    <property type="entry name" value="TetR_C_1"/>
    <property type="match status" value="1"/>
</dbReference>
<keyword evidence="3" id="KW-0804">Transcription</keyword>
<dbReference type="SUPFAM" id="SSF48498">
    <property type="entry name" value="Tetracyclin repressor-like, C-terminal domain"/>
    <property type="match status" value="1"/>
</dbReference>
<keyword evidence="7" id="KW-1185">Reference proteome</keyword>
<dbReference type="Gene3D" id="1.10.357.10">
    <property type="entry name" value="Tetracycline Repressor, domain 2"/>
    <property type="match status" value="1"/>
</dbReference>
<proteinExistence type="predicted"/>
<dbReference type="PANTHER" id="PTHR30055">
    <property type="entry name" value="HTH-TYPE TRANSCRIPTIONAL REGULATOR RUTR"/>
    <property type="match status" value="1"/>
</dbReference>
<feature type="DNA-binding region" description="H-T-H motif" evidence="4">
    <location>
        <begin position="47"/>
        <end position="66"/>
    </location>
</feature>
<dbReference type="InterPro" id="IPR009057">
    <property type="entry name" value="Homeodomain-like_sf"/>
</dbReference>
<comment type="caution">
    <text evidence="6">The sequence shown here is derived from an EMBL/GenBank/DDBJ whole genome shotgun (WGS) entry which is preliminary data.</text>
</comment>
<evidence type="ECO:0000256" key="1">
    <source>
        <dbReference type="ARBA" id="ARBA00023015"/>
    </source>
</evidence>
<keyword evidence="2 4" id="KW-0238">DNA-binding</keyword>
<evidence type="ECO:0000256" key="3">
    <source>
        <dbReference type="ARBA" id="ARBA00023163"/>
    </source>
</evidence>
<evidence type="ECO:0000313" key="6">
    <source>
        <dbReference type="EMBL" id="MFI2473934.1"/>
    </source>
</evidence>
<evidence type="ECO:0000259" key="5">
    <source>
        <dbReference type="PROSITE" id="PS50977"/>
    </source>
</evidence>
<dbReference type="InterPro" id="IPR050109">
    <property type="entry name" value="HTH-type_TetR-like_transc_reg"/>
</dbReference>